<name>A0AAV7KCU2_9METZ</name>
<dbReference type="AlphaFoldDB" id="A0AAV7KCU2"/>
<dbReference type="Proteomes" id="UP001165289">
    <property type="component" value="Unassembled WGS sequence"/>
</dbReference>
<comment type="caution">
    <text evidence="1">The sequence shown here is derived from an EMBL/GenBank/DDBJ whole genome shotgun (WGS) entry which is preliminary data.</text>
</comment>
<gene>
    <name evidence="1" type="ORF">LOD99_15310</name>
</gene>
<sequence>MTTGVVNQDQHSFDILHAVISSTLQKFYSNTINWEYDDILLDIYREFEDNIDNIPESIFKLHGGLNTEKFTVFRDFARLGLILYQSSFLDFSYNYDKDWGSKFASIPSEIYLLTTISFHLSKLSQTIQSLDYFQMIISQLKFEMLLVAFLLKHPSSINMAFLAYRDENCSETDQIFRLQIQEILSIKQGELHLHLRKMLRYFKSKRVLLLSRLINDFRALNEKILYEAIQTFFSLETNSWTLSHKFYDFCVNAAIDPLSNEDMSTHPKVVIDSLNGFLNNNSEGDFDRETLINNFPFSKVPCSDIPIEEANRVISKYVGLDELSESFSPEDDQGNSFRGLIDFLISLIESSDDVISFLRLMCARMHPAIDFLDYLNQSTAFPKCT</sequence>
<proteinExistence type="predicted"/>
<protein>
    <submittedName>
        <fullName evidence="1">Uncharacterized protein</fullName>
    </submittedName>
</protein>
<keyword evidence="2" id="KW-1185">Reference proteome</keyword>
<evidence type="ECO:0000313" key="1">
    <source>
        <dbReference type="EMBL" id="KAI6658510.1"/>
    </source>
</evidence>
<reference evidence="1 2" key="1">
    <citation type="journal article" date="2023" name="BMC Biol.">
        <title>The compact genome of the sponge Oopsacas minuta (Hexactinellida) is lacking key metazoan core genes.</title>
        <authorList>
            <person name="Santini S."/>
            <person name="Schenkelaars Q."/>
            <person name="Jourda C."/>
            <person name="Duchesne M."/>
            <person name="Belahbib H."/>
            <person name="Rocher C."/>
            <person name="Selva M."/>
            <person name="Riesgo A."/>
            <person name="Vervoort M."/>
            <person name="Leys S.P."/>
            <person name="Kodjabachian L."/>
            <person name="Le Bivic A."/>
            <person name="Borchiellini C."/>
            <person name="Claverie J.M."/>
            <person name="Renard E."/>
        </authorList>
    </citation>
    <scope>NUCLEOTIDE SEQUENCE [LARGE SCALE GENOMIC DNA]</scope>
    <source>
        <strain evidence="1">SPO-2</strain>
    </source>
</reference>
<dbReference type="EMBL" id="JAKMXF010000088">
    <property type="protein sequence ID" value="KAI6658510.1"/>
    <property type="molecule type" value="Genomic_DNA"/>
</dbReference>
<accession>A0AAV7KCU2</accession>
<organism evidence="1 2">
    <name type="scientific">Oopsacas minuta</name>
    <dbReference type="NCBI Taxonomy" id="111878"/>
    <lineage>
        <taxon>Eukaryota</taxon>
        <taxon>Metazoa</taxon>
        <taxon>Porifera</taxon>
        <taxon>Hexactinellida</taxon>
        <taxon>Hexasterophora</taxon>
        <taxon>Lyssacinosida</taxon>
        <taxon>Leucopsacidae</taxon>
        <taxon>Oopsacas</taxon>
    </lineage>
</organism>
<evidence type="ECO:0000313" key="2">
    <source>
        <dbReference type="Proteomes" id="UP001165289"/>
    </source>
</evidence>